<evidence type="ECO:0000256" key="12">
    <source>
        <dbReference type="ARBA" id="ARBA00037975"/>
    </source>
</evidence>
<name>A0ABS1Z2F2_9GAMM</name>
<evidence type="ECO:0000256" key="2">
    <source>
        <dbReference type="ARBA" id="ARBA00004651"/>
    </source>
</evidence>
<evidence type="ECO:0000256" key="3">
    <source>
        <dbReference type="ARBA" id="ARBA00022448"/>
    </source>
</evidence>
<reference evidence="15 16" key="1">
    <citation type="submission" date="2021-01" db="EMBL/GenBank/DDBJ databases">
        <title>Complete genome sequence of Pantoea eucrina OB49, a heavy metal tolerant bacterium with PGPR potential isolated from wheat in Algeria.</title>
        <authorList>
            <person name="Lekired A."/>
            <person name="Ouzari I.H."/>
        </authorList>
    </citation>
    <scope>NUCLEOTIDE SEQUENCE [LARGE SCALE GENOMIC DNA]</scope>
    <source>
        <strain evidence="15 16">OB49</strain>
    </source>
</reference>
<evidence type="ECO:0000256" key="4">
    <source>
        <dbReference type="ARBA" id="ARBA00022475"/>
    </source>
</evidence>
<keyword evidence="7" id="KW-0479">Metal-binding</keyword>
<dbReference type="Gene3D" id="1.20.950.20">
    <property type="entry name" value="Transmembrane di-heme cytochromes, Chain C"/>
    <property type="match status" value="1"/>
</dbReference>
<dbReference type="Pfam" id="PF01292">
    <property type="entry name" value="Ni_hydr_CYTB"/>
    <property type="match status" value="1"/>
</dbReference>
<keyword evidence="6 13" id="KW-0812">Transmembrane</keyword>
<evidence type="ECO:0000256" key="13">
    <source>
        <dbReference type="SAM" id="Phobius"/>
    </source>
</evidence>
<evidence type="ECO:0000259" key="14">
    <source>
        <dbReference type="Pfam" id="PF01292"/>
    </source>
</evidence>
<feature type="transmembrane region" description="Helical" evidence="13">
    <location>
        <begin position="53"/>
        <end position="70"/>
    </location>
</feature>
<organism evidence="15 16">
    <name type="scientific">Pantoea eucrina</name>
    <dbReference type="NCBI Taxonomy" id="472693"/>
    <lineage>
        <taxon>Bacteria</taxon>
        <taxon>Pseudomonadati</taxon>
        <taxon>Pseudomonadota</taxon>
        <taxon>Gammaproteobacteria</taxon>
        <taxon>Enterobacterales</taxon>
        <taxon>Erwiniaceae</taxon>
        <taxon>Pantoea</taxon>
    </lineage>
</organism>
<accession>A0ABS1Z2F2</accession>
<evidence type="ECO:0000313" key="15">
    <source>
        <dbReference type="EMBL" id="MBM0746447.1"/>
    </source>
</evidence>
<evidence type="ECO:0000313" key="16">
    <source>
        <dbReference type="Proteomes" id="UP000809137"/>
    </source>
</evidence>
<evidence type="ECO:0000256" key="6">
    <source>
        <dbReference type="ARBA" id="ARBA00022692"/>
    </source>
</evidence>
<dbReference type="Proteomes" id="UP000809137">
    <property type="component" value="Unassembled WGS sequence"/>
</dbReference>
<keyword evidence="16" id="KW-1185">Reference proteome</keyword>
<sequence length="191" mass="21374">MWRNTADRFGLLSIIIHWSMAVALYAMFALGLWMTGLGYYDSWYHTAPDIHKSVGTILFILLLLRLLWRWHSPVPAPLASYSATVRRTARGVHALLYLLFLLLLVSGYLISTADGKPVSVFGWFNLPVVVAGGPQQADLAGTLHLWLAWSLVLLSALHALGAVKHHIIDRYATLRRMLGLRSRSLSQKDVS</sequence>
<feature type="transmembrane region" description="Helical" evidence="13">
    <location>
        <begin position="12"/>
        <end position="33"/>
    </location>
</feature>
<keyword evidence="4" id="KW-1003">Cell membrane</keyword>
<keyword evidence="10" id="KW-0408">Iron</keyword>
<feature type="domain" description="Cytochrome b561 bacterial/Ni-hydrogenase" evidence="14">
    <location>
        <begin position="8"/>
        <end position="179"/>
    </location>
</feature>
<dbReference type="InterPro" id="IPR052168">
    <property type="entry name" value="Cytochrome_b561_oxidase"/>
</dbReference>
<dbReference type="EMBL" id="JAFCXS010000001">
    <property type="protein sequence ID" value="MBM0746447.1"/>
    <property type="molecule type" value="Genomic_DNA"/>
</dbReference>
<keyword evidence="9 13" id="KW-1133">Transmembrane helix</keyword>
<evidence type="ECO:0000256" key="11">
    <source>
        <dbReference type="ARBA" id="ARBA00023136"/>
    </source>
</evidence>
<dbReference type="InterPro" id="IPR011577">
    <property type="entry name" value="Cyt_b561_bac/Ni-Hgenase"/>
</dbReference>
<keyword evidence="11 13" id="KW-0472">Membrane</keyword>
<comment type="caution">
    <text evidence="15">The sequence shown here is derived from an EMBL/GenBank/DDBJ whole genome shotgun (WGS) entry which is preliminary data.</text>
</comment>
<comment type="cofactor">
    <cofactor evidence="1">
        <name>heme b</name>
        <dbReference type="ChEBI" id="CHEBI:60344"/>
    </cofactor>
</comment>
<dbReference type="InterPro" id="IPR016174">
    <property type="entry name" value="Di-haem_cyt_TM"/>
</dbReference>
<evidence type="ECO:0000256" key="1">
    <source>
        <dbReference type="ARBA" id="ARBA00001970"/>
    </source>
</evidence>
<comment type="subcellular location">
    <subcellularLocation>
        <location evidence="2">Cell membrane</location>
        <topology evidence="2">Multi-pass membrane protein</topology>
    </subcellularLocation>
</comment>
<comment type="similarity">
    <text evidence="12">Belongs to the cytochrome b561 family.</text>
</comment>
<proteinExistence type="inferred from homology"/>
<dbReference type="PANTHER" id="PTHR30529:SF1">
    <property type="entry name" value="CYTOCHROME B561 HOMOLOG 2"/>
    <property type="match status" value="1"/>
</dbReference>
<feature type="transmembrane region" description="Helical" evidence="13">
    <location>
        <begin position="146"/>
        <end position="167"/>
    </location>
</feature>
<evidence type="ECO:0000256" key="9">
    <source>
        <dbReference type="ARBA" id="ARBA00022989"/>
    </source>
</evidence>
<keyword evidence="3" id="KW-0813">Transport</keyword>
<dbReference type="RefSeq" id="WP_203025466.1">
    <property type="nucleotide sequence ID" value="NZ_JAFCXS010000001.1"/>
</dbReference>
<gene>
    <name evidence="15" type="ORF">JJB79_03260</name>
</gene>
<keyword evidence="5" id="KW-0349">Heme</keyword>
<evidence type="ECO:0000256" key="8">
    <source>
        <dbReference type="ARBA" id="ARBA00022982"/>
    </source>
</evidence>
<evidence type="ECO:0000256" key="10">
    <source>
        <dbReference type="ARBA" id="ARBA00023004"/>
    </source>
</evidence>
<evidence type="ECO:0000256" key="7">
    <source>
        <dbReference type="ARBA" id="ARBA00022723"/>
    </source>
</evidence>
<protein>
    <submittedName>
        <fullName evidence="15">Cytochrome b</fullName>
    </submittedName>
</protein>
<dbReference type="PANTHER" id="PTHR30529">
    <property type="entry name" value="CYTOCHROME B561"/>
    <property type="match status" value="1"/>
</dbReference>
<feature type="transmembrane region" description="Helical" evidence="13">
    <location>
        <begin position="91"/>
        <end position="110"/>
    </location>
</feature>
<dbReference type="SUPFAM" id="SSF81342">
    <property type="entry name" value="Transmembrane di-heme cytochromes"/>
    <property type="match status" value="1"/>
</dbReference>
<evidence type="ECO:0000256" key="5">
    <source>
        <dbReference type="ARBA" id="ARBA00022617"/>
    </source>
</evidence>
<keyword evidence="8" id="KW-0249">Electron transport</keyword>